<comment type="similarity">
    <text evidence="2 7">Belongs to the 1-acyl-sn-glycerol-3-phosphate acyltransferase family.</text>
</comment>
<sequence>MRTFFRGIAYLSYMILQMIRGWILFAILKLRGQKAADIYGAKRYIAWARATLKIAGIKVNIVGKERIPERSCVFVGNHQSNFDIPVLVASSERSIGFIAKKELLKVPVIGFWLKQIHSVTIDRENVREAINVINLGVENIKKGYSMGIFPEGTRAKDGKIKEFKKGSLKLATKANAPIVPVTIDGTYKGYEEEKKFKAAEVTITFGEPIYPEKLSKEEQKELANIVHDIIASNLGQL</sequence>
<keyword evidence="8" id="KW-0812">Transmembrane</keyword>
<evidence type="ECO:0000256" key="8">
    <source>
        <dbReference type="SAM" id="Phobius"/>
    </source>
</evidence>
<dbReference type="AlphaFoldDB" id="A0A919S491"/>
<protein>
    <recommendedName>
        <fullName evidence="7">1-acyl-sn-glycerol-3-phosphate acyltransferase</fullName>
        <ecNumber evidence="7">2.3.1.51</ecNumber>
    </recommendedName>
</protein>
<dbReference type="GO" id="GO:0003841">
    <property type="term" value="F:1-acylglycerol-3-phosphate O-acyltransferase activity"/>
    <property type="evidence" value="ECO:0007669"/>
    <property type="project" value="UniProtKB-UniRule"/>
</dbReference>
<keyword evidence="8" id="KW-1133">Transmembrane helix</keyword>
<gene>
    <name evidence="10" type="ORF">CPJCM30710_29890</name>
</gene>
<dbReference type="CDD" id="cd07989">
    <property type="entry name" value="LPLAT_AGPAT-like"/>
    <property type="match status" value="1"/>
</dbReference>
<evidence type="ECO:0000256" key="6">
    <source>
        <dbReference type="ARBA" id="ARBA00023315"/>
    </source>
</evidence>
<keyword evidence="7" id="KW-1208">Phospholipid metabolism</keyword>
<dbReference type="NCBIfam" id="TIGR00530">
    <property type="entry name" value="AGP_acyltrn"/>
    <property type="match status" value="1"/>
</dbReference>
<dbReference type="PANTHER" id="PTHR10434">
    <property type="entry name" value="1-ACYL-SN-GLYCEROL-3-PHOSPHATE ACYLTRANSFERASE"/>
    <property type="match status" value="1"/>
</dbReference>
<keyword evidence="6 7" id="KW-0012">Acyltransferase</keyword>
<dbReference type="PANTHER" id="PTHR10434:SF64">
    <property type="entry name" value="1-ACYL-SN-GLYCEROL-3-PHOSPHATE ACYLTRANSFERASE-RELATED"/>
    <property type="match status" value="1"/>
</dbReference>
<dbReference type="SMART" id="SM00563">
    <property type="entry name" value="PlsC"/>
    <property type="match status" value="1"/>
</dbReference>
<comment type="domain">
    <text evidence="7">The HXXXXD motif is essential for acyltransferase activity and may constitute the binding site for the phosphate moiety of the glycerol-3-phosphate.</text>
</comment>
<dbReference type="GO" id="GO:0016020">
    <property type="term" value="C:membrane"/>
    <property type="evidence" value="ECO:0007669"/>
    <property type="project" value="InterPro"/>
</dbReference>
<keyword evidence="7" id="KW-0594">Phospholipid biosynthesis</keyword>
<dbReference type="Pfam" id="PF01553">
    <property type="entry name" value="Acyltransferase"/>
    <property type="match status" value="1"/>
</dbReference>
<dbReference type="Proteomes" id="UP000679179">
    <property type="component" value="Unassembled WGS sequence"/>
</dbReference>
<evidence type="ECO:0000256" key="1">
    <source>
        <dbReference type="ARBA" id="ARBA00005189"/>
    </source>
</evidence>
<reference evidence="10" key="1">
    <citation type="submission" date="2021-03" db="EMBL/GenBank/DDBJ databases">
        <title>Taxonomic study of Clostridium polyendosporum from meadow-gley soil under rice.</title>
        <authorList>
            <person name="Kobayashi H."/>
            <person name="Tanizawa Y."/>
            <person name="Yagura M."/>
        </authorList>
    </citation>
    <scope>NUCLEOTIDE SEQUENCE</scope>
    <source>
        <strain evidence="10">JCM 30710</strain>
    </source>
</reference>
<evidence type="ECO:0000256" key="2">
    <source>
        <dbReference type="ARBA" id="ARBA00008655"/>
    </source>
</evidence>
<proteinExistence type="inferred from homology"/>
<evidence type="ECO:0000256" key="5">
    <source>
        <dbReference type="ARBA" id="ARBA00023098"/>
    </source>
</evidence>
<keyword evidence="5 7" id="KW-0443">Lipid metabolism</keyword>
<dbReference type="EMBL" id="BOPZ01000033">
    <property type="protein sequence ID" value="GIM30323.1"/>
    <property type="molecule type" value="Genomic_DNA"/>
</dbReference>
<dbReference type="InterPro" id="IPR004552">
    <property type="entry name" value="AGP_acyltrans"/>
</dbReference>
<keyword evidence="3 7" id="KW-0444">Lipid biosynthesis</keyword>
<accession>A0A919S491</accession>
<organism evidence="10 11">
    <name type="scientific">Clostridium polyendosporum</name>
    <dbReference type="NCBI Taxonomy" id="69208"/>
    <lineage>
        <taxon>Bacteria</taxon>
        <taxon>Bacillati</taxon>
        <taxon>Bacillota</taxon>
        <taxon>Clostridia</taxon>
        <taxon>Eubacteriales</taxon>
        <taxon>Clostridiaceae</taxon>
        <taxon>Clostridium</taxon>
    </lineage>
</organism>
<evidence type="ECO:0000313" key="11">
    <source>
        <dbReference type="Proteomes" id="UP000679179"/>
    </source>
</evidence>
<evidence type="ECO:0000256" key="3">
    <source>
        <dbReference type="ARBA" id="ARBA00022516"/>
    </source>
</evidence>
<evidence type="ECO:0000256" key="7">
    <source>
        <dbReference type="RuleBase" id="RU361267"/>
    </source>
</evidence>
<evidence type="ECO:0000313" key="10">
    <source>
        <dbReference type="EMBL" id="GIM30323.1"/>
    </source>
</evidence>
<keyword evidence="4 7" id="KW-0808">Transferase</keyword>
<name>A0A919S491_9CLOT</name>
<keyword evidence="11" id="KW-1185">Reference proteome</keyword>
<comment type="catalytic activity">
    <reaction evidence="7">
        <text>a 1-acyl-sn-glycero-3-phosphate + an acyl-CoA = a 1,2-diacyl-sn-glycero-3-phosphate + CoA</text>
        <dbReference type="Rhea" id="RHEA:19709"/>
        <dbReference type="ChEBI" id="CHEBI:57287"/>
        <dbReference type="ChEBI" id="CHEBI:57970"/>
        <dbReference type="ChEBI" id="CHEBI:58342"/>
        <dbReference type="ChEBI" id="CHEBI:58608"/>
        <dbReference type="EC" id="2.3.1.51"/>
    </reaction>
</comment>
<dbReference type="RefSeq" id="WP_212904999.1">
    <property type="nucleotide sequence ID" value="NZ_BOPZ01000033.1"/>
</dbReference>
<dbReference type="SUPFAM" id="SSF69593">
    <property type="entry name" value="Glycerol-3-phosphate (1)-acyltransferase"/>
    <property type="match status" value="1"/>
</dbReference>
<comment type="pathway">
    <text evidence="1">Lipid metabolism.</text>
</comment>
<comment type="caution">
    <text evidence="10">The sequence shown here is derived from an EMBL/GenBank/DDBJ whole genome shotgun (WGS) entry which is preliminary data.</text>
</comment>
<keyword evidence="8" id="KW-0472">Membrane</keyword>
<evidence type="ECO:0000259" key="9">
    <source>
        <dbReference type="SMART" id="SM00563"/>
    </source>
</evidence>
<feature type="transmembrane region" description="Helical" evidence="8">
    <location>
        <begin position="7"/>
        <end position="28"/>
    </location>
</feature>
<dbReference type="GO" id="GO:0006654">
    <property type="term" value="P:phosphatidic acid biosynthetic process"/>
    <property type="evidence" value="ECO:0007669"/>
    <property type="project" value="TreeGrafter"/>
</dbReference>
<feature type="domain" description="Phospholipid/glycerol acyltransferase" evidence="9">
    <location>
        <begin position="72"/>
        <end position="186"/>
    </location>
</feature>
<dbReference type="EC" id="2.3.1.51" evidence="7"/>
<dbReference type="InterPro" id="IPR002123">
    <property type="entry name" value="Plipid/glycerol_acylTrfase"/>
</dbReference>
<evidence type="ECO:0000256" key="4">
    <source>
        <dbReference type="ARBA" id="ARBA00022679"/>
    </source>
</evidence>